<dbReference type="InterPro" id="IPR003382">
    <property type="entry name" value="Flavoprotein"/>
</dbReference>
<keyword evidence="9" id="KW-1185">Reference proteome</keyword>
<feature type="binding site" evidence="5">
    <location>
        <begin position="16"/>
        <end position="18"/>
    </location>
    <ligand>
        <name>FMN</name>
        <dbReference type="ChEBI" id="CHEBI:58210"/>
    </ligand>
</feature>
<dbReference type="RefSeq" id="WP_183940819.1">
    <property type="nucleotide sequence ID" value="NZ_JACHBI010000022.1"/>
</dbReference>
<dbReference type="GO" id="GO:0106141">
    <property type="term" value="F:flavin prenyltransferase activity"/>
    <property type="evidence" value="ECO:0007669"/>
    <property type="project" value="UniProtKB-EC"/>
</dbReference>
<dbReference type="PANTHER" id="PTHR43374:SF1">
    <property type="entry name" value="FLAVIN PRENYLTRANSFERASE PAD1, MITOCHONDRIAL"/>
    <property type="match status" value="1"/>
</dbReference>
<feature type="binding site" evidence="5">
    <location>
        <position position="129"/>
    </location>
    <ligand>
        <name>FMN</name>
        <dbReference type="ChEBI" id="CHEBI:58210"/>
    </ligand>
</feature>
<dbReference type="EMBL" id="JACHBI010000022">
    <property type="protein sequence ID" value="MBB5577587.1"/>
    <property type="molecule type" value="Genomic_DNA"/>
</dbReference>
<evidence type="ECO:0000256" key="1">
    <source>
        <dbReference type="ARBA" id="ARBA00022602"/>
    </source>
</evidence>
<comment type="caution">
    <text evidence="5">Lacks conserved residue(s) required for the propagation of feature annotation.</text>
</comment>
<keyword evidence="2 5" id="KW-0285">Flavoprotein</keyword>
<feature type="region of interest" description="Disordered" evidence="6">
    <location>
        <begin position="190"/>
        <end position="212"/>
    </location>
</feature>
<dbReference type="HAMAP" id="MF_01984">
    <property type="entry name" value="ubiX_pad"/>
    <property type="match status" value="1"/>
</dbReference>
<feature type="binding site" evidence="5">
    <location>
        <begin position="94"/>
        <end position="97"/>
    </location>
    <ligand>
        <name>FMN</name>
        <dbReference type="ChEBI" id="CHEBI:58210"/>
    </ligand>
</feature>
<dbReference type="NCBIfam" id="NF004685">
    <property type="entry name" value="PRK06029.1"/>
    <property type="match status" value="1"/>
</dbReference>
<dbReference type="NCBIfam" id="TIGR00421">
    <property type="entry name" value="ubiX_pad"/>
    <property type="match status" value="1"/>
</dbReference>
<evidence type="ECO:0000256" key="5">
    <source>
        <dbReference type="HAMAP-Rule" id="MF_01984"/>
    </source>
</evidence>
<comment type="catalytic activity">
    <reaction evidence="5">
        <text>dimethylallyl phosphate + FMNH2 = prenylated FMNH2 + phosphate</text>
        <dbReference type="Rhea" id="RHEA:37743"/>
        <dbReference type="ChEBI" id="CHEBI:43474"/>
        <dbReference type="ChEBI" id="CHEBI:57618"/>
        <dbReference type="ChEBI" id="CHEBI:87467"/>
        <dbReference type="ChEBI" id="CHEBI:88052"/>
        <dbReference type="EC" id="2.5.1.129"/>
    </reaction>
</comment>
<keyword evidence="1 5" id="KW-0637">Prenyltransferase</keyword>
<keyword evidence="4 5" id="KW-0808">Transferase</keyword>
<organism evidence="8 9">
    <name type="scientific">Rhizobium paranaense</name>
    <dbReference type="NCBI Taxonomy" id="1650438"/>
    <lineage>
        <taxon>Bacteria</taxon>
        <taxon>Pseudomonadati</taxon>
        <taxon>Pseudomonadota</taxon>
        <taxon>Alphaproteobacteria</taxon>
        <taxon>Hyphomicrobiales</taxon>
        <taxon>Rhizobiaceae</taxon>
        <taxon>Rhizobium/Agrobacterium group</taxon>
        <taxon>Rhizobium</taxon>
    </lineage>
</organism>
<feature type="compositionally biased region" description="Polar residues" evidence="6">
    <location>
        <begin position="190"/>
        <end position="204"/>
    </location>
</feature>
<proteinExistence type="inferred from homology"/>
<dbReference type="InterPro" id="IPR004507">
    <property type="entry name" value="UbiX-like"/>
</dbReference>
<feature type="binding site" evidence="5">
    <location>
        <position position="159"/>
    </location>
    <ligand>
        <name>dimethylallyl phosphate</name>
        <dbReference type="ChEBI" id="CHEBI:88052"/>
    </ligand>
</feature>
<keyword evidence="8" id="KW-0456">Lyase</keyword>
<comment type="similarity">
    <text evidence="5">Belongs to the UbiX/PAD1 family.</text>
</comment>
<comment type="function">
    <text evidence="5">Flavin prenyltransferase that catalyzes the synthesis of the prenylated FMN cofactor (prenyl-FMN) for 4-hydroxy-3-polyprenylbenzoic acid decarboxylase UbiD. The prenyltransferase is metal-independent and links a dimethylallyl moiety from dimethylallyl monophosphate (DMAP) to the flavin N5 and C6 atoms of FMN.</text>
</comment>
<protein>
    <recommendedName>
        <fullName evidence="5">Flavin prenyltransferase UbiX</fullName>
        <ecNumber evidence="5">2.5.1.129</ecNumber>
    </recommendedName>
</protein>
<evidence type="ECO:0000256" key="4">
    <source>
        <dbReference type="ARBA" id="ARBA00022679"/>
    </source>
</evidence>
<evidence type="ECO:0000256" key="3">
    <source>
        <dbReference type="ARBA" id="ARBA00022643"/>
    </source>
</evidence>
<gene>
    <name evidence="5" type="primary">ubiX</name>
    <name evidence="8" type="ORF">GGD50_006242</name>
</gene>
<dbReference type="GO" id="GO:0016831">
    <property type="term" value="F:carboxy-lyase activity"/>
    <property type="evidence" value="ECO:0007669"/>
    <property type="project" value="TreeGrafter"/>
</dbReference>
<name>A0A7W8XXV7_9HYPH</name>
<feature type="binding site" evidence="5">
    <location>
        <position position="175"/>
    </location>
    <ligand>
        <name>dimethylallyl phosphate</name>
        <dbReference type="ChEBI" id="CHEBI:88052"/>
    </ligand>
</feature>
<dbReference type="Proteomes" id="UP000549882">
    <property type="component" value="Unassembled WGS sequence"/>
</dbReference>
<dbReference type="SUPFAM" id="SSF52507">
    <property type="entry name" value="Homo-oligomeric flavin-containing Cys decarboxylases, HFCD"/>
    <property type="match status" value="1"/>
</dbReference>
<evidence type="ECO:0000259" key="7">
    <source>
        <dbReference type="Pfam" id="PF02441"/>
    </source>
</evidence>
<dbReference type="AlphaFoldDB" id="A0A7W8XXV7"/>
<sequence>MNWQADGHDVVLAVSGASGASLGVAVLDRLTALRIRVHLVVTDGGKRTLAHEVGPETHGRMLLKAHTWYDNKDIGSAIASGSFPVSGMIVAPCSMKTLAAIATGVSETLVARAADVQLKERRRLVLMTRETPLHLGHLRNMTSVTEMGAVVMPPVPAFYNRPQSIEDVVDHLARRAIDLLGLSLPHQSRAWTGEASSTQPNTAIGSAPKSRA</sequence>
<reference evidence="8 9" key="1">
    <citation type="submission" date="2020-08" db="EMBL/GenBank/DDBJ databases">
        <title>Genomic Encyclopedia of Type Strains, Phase IV (KMG-V): Genome sequencing to study the core and pangenomes of soil and plant-associated prokaryotes.</title>
        <authorList>
            <person name="Whitman W."/>
        </authorList>
    </citation>
    <scope>NUCLEOTIDE SEQUENCE [LARGE SCALE GENOMIC DNA]</scope>
    <source>
        <strain evidence="8 9">SEMIA 4064</strain>
    </source>
</reference>
<evidence type="ECO:0000256" key="6">
    <source>
        <dbReference type="SAM" id="MobiDB-lite"/>
    </source>
</evidence>
<keyword evidence="3 5" id="KW-0288">FMN</keyword>
<dbReference type="Gene3D" id="3.40.50.1950">
    <property type="entry name" value="Flavin prenyltransferase-like"/>
    <property type="match status" value="1"/>
</dbReference>
<dbReference type="PANTHER" id="PTHR43374">
    <property type="entry name" value="FLAVIN PRENYLTRANSFERASE"/>
    <property type="match status" value="1"/>
</dbReference>
<dbReference type="InterPro" id="IPR036551">
    <property type="entry name" value="Flavin_trans-like"/>
</dbReference>
<feature type="binding site" evidence="5">
    <location>
        <position position="42"/>
    </location>
    <ligand>
        <name>FMN</name>
        <dbReference type="ChEBI" id="CHEBI:58210"/>
    </ligand>
</feature>
<evidence type="ECO:0000256" key="2">
    <source>
        <dbReference type="ARBA" id="ARBA00022630"/>
    </source>
</evidence>
<evidence type="ECO:0000313" key="9">
    <source>
        <dbReference type="Proteomes" id="UP000549882"/>
    </source>
</evidence>
<evidence type="ECO:0000313" key="8">
    <source>
        <dbReference type="EMBL" id="MBB5577587.1"/>
    </source>
</evidence>
<accession>A0A7W8XXV7</accession>
<comment type="caution">
    <text evidence="8">The sequence shown here is derived from an EMBL/GenBank/DDBJ whole genome shotgun (WGS) entry which is preliminary data.</text>
</comment>
<feature type="domain" description="Flavoprotein" evidence="7">
    <location>
        <begin position="10"/>
        <end position="176"/>
    </location>
</feature>
<dbReference type="EC" id="2.5.1.129" evidence="5"/>
<dbReference type="Pfam" id="PF02441">
    <property type="entry name" value="Flavoprotein"/>
    <property type="match status" value="1"/>
</dbReference>